<dbReference type="InParanoid" id="E8N4R8"/>
<dbReference type="HOGENOM" id="CLU_2353739_0_0_0"/>
<dbReference type="STRING" id="926569.ANT_14040"/>
<dbReference type="EMBL" id="AP012029">
    <property type="protein sequence ID" value="BAJ63432.1"/>
    <property type="molecule type" value="Genomic_DNA"/>
</dbReference>
<protein>
    <submittedName>
        <fullName evidence="1">Uncharacterized protein</fullName>
    </submittedName>
</protein>
<dbReference type="KEGG" id="atm:ANT_14040"/>
<sequence>MPDCFSFLAWNIIEIYWNGGGFMENLPLSDFWDAILSRNPRLIREAFVGLDESSKTAVMAHLEKMATESGWHPEQVKSAKAALVVIHGMNVKTRRS</sequence>
<organism evidence="1 2">
    <name type="scientific">Anaerolinea thermophila (strain DSM 14523 / JCM 11388 / NBRC 100420 / UNI-1)</name>
    <dbReference type="NCBI Taxonomy" id="926569"/>
    <lineage>
        <taxon>Bacteria</taxon>
        <taxon>Bacillati</taxon>
        <taxon>Chloroflexota</taxon>
        <taxon>Anaerolineae</taxon>
        <taxon>Anaerolineales</taxon>
        <taxon>Anaerolineaceae</taxon>
        <taxon>Anaerolinea</taxon>
    </lineage>
</organism>
<proteinExistence type="predicted"/>
<name>E8N4R8_ANATU</name>
<dbReference type="Proteomes" id="UP000008922">
    <property type="component" value="Chromosome"/>
</dbReference>
<dbReference type="AlphaFoldDB" id="E8N4R8"/>
<evidence type="ECO:0000313" key="2">
    <source>
        <dbReference type="Proteomes" id="UP000008922"/>
    </source>
</evidence>
<accession>E8N4R8</accession>
<reference evidence="1 2" key="1">
    <citation type="submission" date="2010-12" db="EMBL/GenBank/DDBJ databases">
        <title>Whole genome sequence of Anaerolinea thermophila UNI-1.</title>
        <authorList>
            <person name="Narita-Yamada S."/>
            <person name="Kishi E."/>
            <person name="Watanabe Y."/>
            <person name="Takasaki K."/>
            <person name="Ankai A."/>
            <person name="Oguchi A."/>
            <person name="Fukui S."/>
            <person name="Takahashi M."/>
            <person name="Yashiro I."/>
            <person name="Hosoyama A."/>
            <person name="Sekiguchi Y."/>
            <person name="Hanada S."/>
            <person name="Fujita N."/>
        </authorList>
    </citation>
    <scope>NUCLEOTIDE SEQUENCE [LARGE SCALE GENOMIC DNA]</scope>
    <source>
        <strain evidence="2">DSM 14523 / JCM 11388 / NBRC 100420 / UNI-1</strain>
    </source>
</reference>
<evidence type="ECO:0000313" key="1">
    <source>
        <dbReference type="EMBL" id="BAJ63432.1"/>
    </source>
</evidence>
<gene>
    <name evidence="1" type="ordered locus">ANT_14040</name>
</gene>
<keyword evidence="2" id="KW-1185">Reference proteome</keyword>